<name>A0A9R0ZMF5_TRITD</name>
<dbReference type="OMA" id="DVFRIGM"/>
<feature type="compositionally biased region" description="Basic and acidic residues" evidence="1">
    <location>
        <begin position="85"/>
        <end position="101"/>
    </location>
</feature>
<dbReference type="PANTHER" id="PTHR33065">
    <property type="entry name" value="OS07G0486400 PROTEIN"/>
    <property type="match status" value="1"/>
</dbReference>
<proteinExistence type="predicted"/>
<feature type="region of interest" description="Disordered" evidence="1">
    <location>
        <begin position="17"/>
        <end position="48"/>
    </location>
</feature>
<evidence type="ECO:0000256" key="1">
    <source>
        <dbReference type="SAM" id="MobiDB-lite"/>
    </source>
</evidence>
<dbReference type="Gramene" id="TRITD7Av1G234300.1">
    <property type="protein sequence ID" value="TRITD7Av1G234300.1"/>
    <property type="gene ID" value="TRITD7Av1G234300"/>
</dbReference>
<feature type="domain" description="DUF6598" evidence="2">
    <location>
        <begin position="172"/>
        <end position="399"/>
    </location>
</feature>
<dbReference type="Pfam" id="PF20241">
    <property type="entry name" value="DUF6598"/>
    <property type="match status" value="1"/>
</dbReference>
<dbReference type="EMBL" id="LT934123">
    <property type="protein sequence ID" value="VAI79372.1"/>
    <property type="molecule type" value="Genomic_DNA"/>
</dbReference>
<evidence type="ECO:0000259" key="2">
    <source>
        <dbReference type="Pfam" id="PF20241"/>
    </source>
</evidence>
<organism evidence="3 4">
    <name type="scientific">Triticum turgidum subsp. durum</name>
    <name type="common">Durum wheat</name>
    <name type="synonym">Triticum durum</name>
    <dbReference type="NCBI Taxonomy" id="4567"/>
    <lineage>
        <taxon>Eukaryota</taxon>
        <taxon>Viridiplantae</taxon>
        <taxon>Streptophyta</taxon>
        <taxon>Embryophyta</taxon>
        <taxon>Tracheophyta</taxon>
        <taxon>Spermatophyta</taxon>
        <taxon>Magnoliopsida</taxon>
        <taxon>Liliopsida</taxon>
        <taxon>Poales</taxon>
        <taxon>Poaceae</taxon>
        <taxon>BOP clade</taxon>
        <taxon>Pooideae</taxon>
        <taxon>Triticodae</taxon>
        <taxon>Triticeae</taxon>
        <taxon>Triticinae</taxon>
        <taxon>Triticum</taxon>
    </lineage>
</organism>
<gene>
    <name evidence="3" type="ORF">TRITD_7Av1G234300</name>
</gene>
<reference evidence="3 4" key="1">
    <citation type="submission" date="2017-09" db="EMBL/GenBank/DDBJ databases">
        <authorList>
            <consortium name="International Durum Wheat Genome Sequencing Consortium (IDWGSC)"/>
            <person name="Milanesi L."/>
        </authorList>
    </citation>
    <scope>NUCLEOTIDE SEQUENCE [LARGE SCALE GENOMIC DNA]</scope>
    <source>
        <strain evidence="4">cv. Svevo</strain>
    </source>
</reference>
<feature type="compositionally biased region" description="Basic and acidic residues" evidence="1">
    <location>
        <begin position="29"/>
        <end position="38"/>
    </location>
</feature>
<sequence>MAAPSLAAHRVSRLFPHGSRGMASTSGFKADESAKPDTRSLISSTKDHSAISQAMKDAETSGTTLEVTDPIAGKHDAFAKTVDISGREENGRTSTNKDTKRVSVASDGQEDDVFRIGMFPKSTHRDGSIYRANHSWKREYNVTNRNETRLPEPTDCDIRNGKCIRHIPNRVLQILSLKLIKLTVDPGPVELYGYIAVRDYMDTLLNYIVNISRDDPIIVKQGSLVAMAGPKRGINMLSTALVEFDMRIKVGKEERHDCQLIDGVSDLDDLWSPWDCALKYRIDGDCGTVDLTVSRIDRAVMANVEVVVSEVRSSFDLCFHCFIGGYDEEIRLFNGTIGESRHLTRSVVAVVDGSTVDLKFEVASEPSDSAEHYYSFKAGMHGLDTREMKTEFGLISVKVTWSTLLSI</sequence>
<dbReference type="AlphaFoldDB" id="A0A9R0ZMF5"/>
<accession>A0A9R0ZMF5</accession>
<dbReference type="PANTHER" id="PTHR33065:SF101">
    <property type="entry name" value="DUF6598 DOMAIN-CONTAINING PROTEIN"/>
    <property type="match status" value="1"/>
</dbReference>
<evidence type="ECO:0000313" key="3">
    <source>
        <dbReference type="EMBL" id="VAI79372.1"/>
    </source>
</evidence>
<feature type="region of interest" description="Disordered" evidence="1">
    <location>
        <begin position="83"/>
        <end position="106"/>
    </location>
</feature>
<dbReference type="Proteomes" id="UP000324705">
    <property type="component" value="Chromosome 7A"/>
</dbReference>
<keyword evidence="4" id="KW-1185">Reference proteome</keyword>
<protein>
    <recommendedName>
        <fullName evidence="2">DUF6598 domain-containing protein</fullName>
    </recommendedName>
</protein>
<dbReference type="InterPro" id="IPR046533">
    <property type="entry name" value="DUF6598"/>
</dbReference>
<evidence type="ECO:0000313" key="4">
    <source>
        <dbReference type="Proteomes" id="UP000324705"/>
    </source>
</evidence>